<accession>A0A378YDL7</accession>
<evidence type="ECO:0000313" key="3">
    <source>
        <dbReference type="Proteomes" id="UP000255467"/>
    </source>
</evidence>
<dbReference type="Pfam" id="PF21806">
    <property type="entry name" value="DUF6879"/>
    <property type="match status" value="1"/>
</dbReference>
<dbReference type="AlphaFoldDB" id="A0A378YDL7"/>
<evidence type="ECO:0000313" key="2">
    <source>
        <dbReference type="EMBL" id="SUA75174.1"/>
    </source>
</evidence>
<evidence type="ECO:0000259" key="1">
    <source>
        <dbReference type="Pfam" id="PF21806"/>
    </source>
</evidence>
<feature type="domain" description="DUF6879" evidence="1">
    <location>
        <begin position="14"/>
        <end position="171"/>
    </location>
</feature>
<dbReference type="EMBL" id="UGRY01000002">
    <property type="protein sequence ID" value="SUA75174.1"/>
    <property type="molecule type" value="Genomic_DNA"/>
</dbReference>
<dbReference type="InterPro" id="IPR049244">
    <property type="entry name" value="DUF6879"/>
</dbReference>
<organism evidence="2 3">
    <name type="scientific">Nocardia otitidiscaviarum</name>
    <dbReference type="NCBI Taxonomy" id="1823"/>
    <lineage>
        <taxon>Bacteria</taxon>
        <taxon>Bacillati</taxon>
        <taxon>Actinomycetota</taxon>
        <taxon>Actinomycetes</taxon>
        <taxon>Mycobacteriales</taxon>
        <taxon>Nocardiaceae</taxon>
        <taxon>Nocardia</taxon>
    </lineage>
</organism>
<protein>
    <recommendedName>
        <fullName evidence="1">DUF6879 domain-containing protein</fullName>
    </recommendedName>
</protein>
<gene>
    <name evidence="2" type="ORF">NCTC1934_01951</name>
</gene>
<sequence length="178" mass="20519">MLLRPRDEPGLWPSLFAECQRSAFHLEQRDTYAVPEEEERIRRYLSGEEAVPAPSREWPDLIADARSRGVTVSRVRVVTVPHTDYHRWLLSVTDVRVNDGEDIRYLPRHLAGEVPSDDWWLMDAERVAYNLVNGEGRPAGLAVTTDPRIAAYCEEVRQRLWKLAIPYADYVGSEFAKQ</sequence>
<proteinExistence type="predicted"/>
<name>A0A378YDL7_9NOCA</name>
<reference evidence="2 3" key="1">
    <citation type="submission" date="2018-06" db="EMBL/GenBank/DDBJ databases">
        <authorList>
            <consortium name="Pathogen Informatics"/>
            <person name="Doyle S."/>
        </authorList>
    </citation>
    <scope>NUCLEOTIDE SEQUENCE [LARGE SCALE GENOMIC DNA]</scope>
    <source>
        <strain evidence="2 3">NCTC1934</strain>
    </source>
</reference>
<keyword evidence="3" id="KW-1185">Reference proteome</keyword>
<dbReference type="Proteomes" id="UP000255467">
    <property type="component" value="Unassembled WGS sequence"/>
</dbReference>
<dbReference type="RefSeq" id="WP_370450373.1">
    <property type="nucleotide sequence ID" value="NZ_UGRY01000002.1"/>
</dbReference>